<comment type="domain">
    <text evidence="11">Consists of 3 domains; the N-terminus binds the ribosome, the middle domain has PPIase activity, while the C-terminus has intrinsic chaperone activity on its own.</text>
</comment>
<comment type="caution">
    <text evidence="15">The sequence shown here is derived from an EMBL/GenBank/DDBJ whole genome shotgun (WGS) entry which is preliminary data.</text>
</comment>
<keyword evidence="8 11" id="KW-0413">Isomerase</keyword>
<dbReference type="HAMAP" id="MF_00303">
    <property type="entry name" value="Trigger_factor_Tig"/>
    <property type="match status" value="1"/>
</dbReference>
<comment type="catalytic activity">
    <reaction evidence="1 11 12">
        <text>[protein]-peptidylproline (omega=180) = [protein]-peptidylproline (omega=0)</text>
        <dbReference type="Rhea" id="RHEA:16237"/>
        <dbReference type="Rhea" id="RHEA-COMP:10747"/>
        <dbReference type="Rhea" id="RHEA-COMP:10748"/>
        <dbReference type="ChEBI" id="CHEBI:83833"/>
        <dbReference type="ChEBI" id="CHEBI:83834"/>
        <dbReference type="EC" id="5.2.1.8"/>
    </reaction>
</comment>
<dbReference type="Gene3D" id="3.10.50.40">
    <property type="match status" value="1"/>
</dbReference>
<evidence type="ECO:0000256" key="12">
    <source>
        <dbReference type="PROSITE-ProRule" id="PRU00277"/>
    </source>
</evidence>
<keyword evidence="6 11" id="KW-0697">Rotamase</keyword>
<dbReference type="GO" id="GO:0003755">
    <property type="term" value="F:peptidyl-prolyl cis-trans isomerase activity"/>
    <property type="evidence" value="ECO:0007669"/>
    <property type="project" value="UniProtKB-EC"/>
</dbReference>
<dbReference type="Pfam" id="PF05697">
    <property type="entry name" value="Trigger_N"/>
    <property type="match status" value="1"/>
</dbReference>
<accession>A0ABU7MM15</accession>
<keyword evidence="7 11" id="KW-0143">Chaperone</keyword>
<evidence type="ECO:0000256" key="1">
    <source>
        <dbReference type="ARBA" id="ARBA00000971"/>
    </source>
</evidence>
<evidence type="ECO:0000256" key="6">
    <source>
        <dbReference type="ARBA" id="ARBA00023110"/>
    </source>
</evidence>
<dbReference type="EC" id="5.2.1.8" evidence="3 11"/>
<dbReference type="EMBL" id="JAZDWZ010000010">
    <property type="protein sequence ID" value="MEE3928564.1"/>
    <property type="molecule type" value="Genomic_DNA"/>
</dbReference>
<dbReference type="SUPFAM" id="SSF102735">
    <property type="entry name" value="Trigger factor ribosome-binding domain"/>
    <property type="match status" value="1"/>
</dbReference>
<evidence type="ECO:0000256" key="2">
    <source>
        <dbReference type="ARBA" id="ARBA00005464"/>
    </source>
</evidence>
<evidence type="ECO:0000256" key="7">
    <source>
        <dbReference type="ARBA" id="ARBA00023186"/>
    </source>
</evidence>
<comment type="similarity">
    <text evidence="2 11 13">Belongs to the FKBP-type PPIase family. Tig subfamily.</text>
</comment>
<keyword evidence="11" id="KW-0963">Cytoplasm</keyword>
<dbReference type="InterPro" id="IPR005215">
    <property type="entry name" value="Trig_fac"/>
</dbReference>
<dbReference type="PROSITE" id="PS50059">
    <property type="entry name" value="FKBP_PPIASE"/>
    <property type="match status" value="1"/>
</dbReference>
<feature type="domain" description="PPIase FKBP-type" evidence="14">
    <location>
        <begin position="165"/>
        <end position="225"/>
    </location>
</feature>
<dbReference type="Pfam" id="PF00254">
    <property type="entry name" value="FKBP_C"/>
    <property type="match status" value="1"/>
</dbReference>
<dbReference type="Pfam" id="PF05698">
    <property type="entry name" value="Trigger_C"/>
    <property type="match status" value="1"/>
</dbReference>
<dbReference type="InterPro" id="IPR036611">
    <property type="entry name" value="Trigger_fac_ribosome-bd_sf"/>
</dbReference>
<dbReference type="Proteomes" id="UP001344817">
    <property type="component" value="Unassembled WGS sequence"/>
</dbReference>
<evidence type="ECO:0000259" key="14">
    <source>
        <dbReference type="PROSITE" id="PS50059"/>
    </source>
</evidence>
<protein>
    <recommendedName>
        <fullName evidence="4 11">Trigger factor</fullName>
        <shortName evidence="11">TF</shortName>
        <ecNumber evidence="3 11">5.2.1.8</ecNumber>
    </recommendedName>
    <alternativeName>
        <fullName evidence="10 11">PPIase</fullName>
    </alternativeName>
</protein>
<dbReference type="Gene3D" id="3.30.70.1050">
    <property type="entry name" value="Trigger factor ribosome-binding domain"/>
    <property type="match status" value="1"/>
</dbReference>
<sequence>MIKGYKNEKASEYIVEVVVSKEEYQSLFEKMKENEIKNLKVSGFRKGKLPKNMVDKYLNLQKVASRTVEKAVAMKRPEADKNVFEQKDLRVISFPEVNIVSFKDDVLTLQFIYPLAPDFSNISLDKVEVKFEVPTFDEKKVDAQIEKTLKSFGMLEKKEGPAQKGDTVVIDFKGFIDDVAFEGGEAQDYSLELGSNQFIAGFEDQLLGKEAGWKGDITVTFPENYYVKEYRSKDAVFEINLKEVQSVKVPELNEETVALFGMPEVKTVAELKESFAKQIKETSLLDAKNNFLQNLVNEIESKNEIAVAKVLIDQEVQKLDKQFSDTLKQQGIKRAEYLKLTKSTEEDIKEELTATATKTIKDQIVYQYLVNTFSTEVTQEQIDAEFEKIAAVFKMDVETVKKLLPVENLKSRIMENNLIAVLVEKMDPQNYEQYKELSK</sequence>
<reference evidence="15" key="1">
    <citation type="submission" date="2024-01" db="EMBL/GenBank/DDBJ databases">
        <title>Genome sequence of Mycoplasma ciconiae type strain DSM 25251.</title>
        <authorList>
            <person name="Spergser J."/>
        </authorList>
    </citation>
    <scope>NUCLEOTIDE SEQUENCE [LARGE SCALE GENOMIC DNA]</scope>
    <source>
        <strain evidence="15">DSM 25251</strain>
    </source>
</reference>
<evidence type="ECO:0000256" key="10">
    <source>
        <dbReference type="ARBA" id="ARBA00029986"/>
    </source>
</evidence>
<organism evidence="15 16">
    <name type="scientific">Mycoplasmopsis ciconiae</name>
    <dbReference type="NCBI Taxonomy" id="561067"/>
    <lineage>
        <taxon>Bacteria</taxon>
        <taxon>Bacillati</taxon>
        <taxon>Mycoplasmatota</taxon>
        <taxon>Mycoplasmoidales</taxon>
        <taxon>Metamycoplasmataceae</taxon>
        <taxon>Mycoplasmopsis</taxon>
    </lineage>
</organism>
<evidence type="ECO:0000256" key="3">
    <source>
        <dbReference type="ARBA" id="ARBA00013194"/>
    </source>
</evidence>
<keyword evidence="9 11" id="KW-0131">Cell cycle</keyword>
<dbReference type="SUPFAM" id="SSF109998">
    <property type="entry name" value="Triger factor/SurA peptide-binding domain-like"/>
    <property type="match status" value="1"/>
</dbReference>
<dbReference type="InterPro" id="IPR027304">
    <property type="entry name" value="Trigger_fact/SurA_dom_sf"/>
</dbReference>
<evidence type="ECO:0000256" key="13">
    <source>
        <dbReference type="RuleBase" id="RU003914"/>
    </source>
</evidence>
<dbReference type="RefSeq" id="WP_330500977.1">
    <property type="nucleotide sequence ID" value="NZ_JAZDWZ010000010.1"/>
</dbReference>
<evidence type="ECO:0000256" key="5">
    <source>
        <dbReference type="ARBA" id="ARBA00022618"/>
    </source>
</evidence>
<evidence type="ECO:0000256" key="8">
    <source>
        <dbReference type="ARBA" id="ARBA00023235"/>
    </source>
</evidence>
<comment type="function">
    <text evidence="11">Involved in protein export. Acts as a chaperone by maintaining the newly synthesized protein in an open conformation. Functions as a peptidyl-prolyl cis-trans isomerase.</text>
</comment>
<keyword evidence="5 11" id="KW-0132">Cell division</keyword>
<proteinExistence type="inferred from homology"/>
<dbReference type="InterPro" id="IPR046357">
    <property type="entry name" value="PPIase_dom_sf"/>
</dbReference>
<gene>
    <name evidence="11 15" type="primary">tig</name>
    <name evidence="15" type="ORF">V2E24_03175</name>
</gene>
<dbReference type="Gene3D" id="1.10.3120.10">
    <property type="entry name" value="Trigger factor, C-terminal domain"/>
    <property type="match status" value="1"/>
</dbReference>
<keyword evidence="16" id="KW-1185">Reference proteome</keyword>
<dbReference type="InterPro" id="IPR037041">
    <property type="entry name" value="Trigger_fac_C_sf"/>
</dbReference>
<comment type="subcellular location">
    <subcellularLocation>
        <location evidence="11">Cytoplasm</location>
    </subcellularLocation>
    <text evidence="11">About half TF is bound to the ribosome near the polypeptide exit tunnel while the other half is free in the cytoplasm.</text>
</comment>
<evidence type="ECO:0000313" key="15">
    <source>
        <dbReference type="EMBL" id="MEE3928564.1"/>
    </source>
</evidence>
<dbReference type="PIRSF" id="PIRSF003095">
    <property type="entry name" value="Trigger_factor"/>
    <property type="match status" value="1"/>
</dbReference>
<dbReference type="NCBIfam" id="TIGR00115">
    <property type="entry name" value="tig"/>
    <property type="match status" value="1"/>
</dbReference>
<dbReference type="SUPFAM" id="SSF54534">
    <property type="entry name" value="FKBP-like"/>
    <property type="match status" value="1"/>
</dbReference>
<name>A0ABU7MM15_9BACT</name>
<dbReference type="InterPro" id="IPR008881">
    <property type="entry name" value="Trigger_fac_ribosome-bd_bac"/>
</dbReference>
<dbReference type="InterPro" id="IPR001179">
    <property type="entry name" value="PPIase_FKBP_dom"/>
</dbReference>
<dbReference type="InterPro" id="IPR008880">
    <property type="entry name" value="Trigger_fac_C"/>
</dbReference>
<evidence type="ECO:0000256" key="9">
    <source>
        <dbReference type="ARBA" id="ARBA00023306"/>
    </source>
</evidence>
<evidence type="ECO:0000256" key="4">
    <source>
        <dbReference type="ARBA" id="ARBA00016902"/>
    </source>
</evidence>
<evidence type="ECO:0000256" key="11">
    <source>
        <dbReference type="HAMAP-Rule" id="MF_00303"/>
    </source>
</evidence>
<evidence type="ECO:0000313" key="16">
    <source>
        <dbReference type="Proteomes" id="UP001344817"/>
    </source>
</evidence>